<evidence type="ECO:0000256" key="1">
    <source>
        <dbReference type="SAM" id="MobiDB-lite"/>
    </source>
</evidence>
<feature type="compositionally biased region" description="Basic and acidic residues" evidence="1">
    <location>
        <begin position="39"/>
        <end position="51"/>
    </location>
</feature>
<organism evidence="2 3">
    <name type="scientific">Racocetra fulgida</name>
    <dbReference type="NCBI Taxonomy" id="60492"/>
    <lineage>
        <taxon>Eukaryota</taxon>
        <taxon>Fungi</taxon>
        <taxon>Fungi incertae sedis</taxon>
        <taxon>Mucoromycota</taxon>
        <taxon>Glomeromycotina</taxon>
        <taxon>Glomeromycetes</taxon>
        <taxon>Diversisporales</taxon>
        <taxon>Gigasporaceae</taxon>
        <taxon>Racocetra</taxon>
    </lineage>
</organism>
<comment type="caution">
    <text evidence="2">The sequence shown here is derived from an EMBL/GenBank/DDBJ whole genome shotgun (WGS) entry which is preliminary data.</text>
</comment>
<gene>
    <name evidence="2" type="ORF">RFULGI_LOCUS11172</name>
</gene>
<reference evidence="2" key="1">
    <citation type="submission" date="2021-06" db="EMBL/GenBank/DDBJ databases">
        <authorList>
            <person name="Kallberg Y."/>
            <person name="Tangrot J."/>
            <person name="Rosling A."/>
        </authorList>
    </citation>
    <scope>NUCLEOTIDE SEQUENCE</scope>
    <source>
        <strain evidence="2">IN212</strain>
    </source>
</reference>
<feature type="non-terminal residue" evidence="2">
    <location>
        <position position="1"/>
    </location>
</feature>
<keyword evidence="3" id="KW-1185">Reference proteome</keyword>
<evidence type="ECO:0000313" key="3">
    <source>
        <dbReference type="Proteomes" id="UP000789396"/>
    </source>
</evidence>
<protein>
    <submittedName>
        <fullName evidence="2">15122_t:CDS:1</fullName>
    </submittedName>
</protein>
<evidence type="ECO:0000313" key="2">
    <source>
        <dbReference type="EMBL" id="CAG8716364.1"/>
    </source>
</evidence>
<name>A0A9N9I299_9GLOM</name>
<feature type="non-terminal residue" evidence="2">
    <location>
        <position position="51"/>
    </location>
</feature>
<proteinExistence type="predicted"/>
<feature type="region of interest" description="Disordered" evidence="1">
    <location>
        <begin position="14"/>
        <end position="51"/>
    </location>
</feature>
<accession>A0A9N9I299</accession>
<dbReference type="AlphaFoldDB" id="A0A9N9I299"/>
<sequence>PKVLRRRKTPYVWGDKLNPAFDDDDEGWQDINGSSSDNNSKDKIDESCGNM</sequence>
<dbReference type="Proteomes" id="UP000789396">
    <property type="component" value="Unassembled WGS sequence"/>
</dbReference>
<dbReference type="EMBL" id="CAJVPZ010023656">
    <property type="protein sequence ID" value="CAG8716364.1"/>
    <property type="molecule type" value="Genomic_DNA"/>
</dbReference>